<feature type="region of interest" description="Disordered" evidence="1">
    <location>
        <begin position="19"/>
        <end position="43"/>
    </location>
</feature>
<name>A0A085M270_9BILA</name>
<dbReference type="AlphaFoldDB" id="A0A085M270"/>
<evidence type="ECO:0000313" key="3">
    <source>
        <dbReference type="Proteomes" id="UP000030764"/>
    </source>
</evidence>
<dbReference type="Proteomes" id="UP000030764">
    <property type="component" value="Unassembled WGS sequence"/>
</dbReference>
<reference evidence="2 3" key="1">
    <citation type="journal article" date="2014" name="Nat. Genet.">
        <title>Genome and transcriptome of the porcine whipworm Trichuris suis.</title>
        <authorList>
            <person name="Jex A.R."/>
            <person name="Nejsum P."/>
            <person name="Schwarz E.M."/>
            <person name="Hu L."/>
            <person name="Young N.D."/>
            <person name="Hall R.S."/>
            <person name="Korhonen P.K."/>
            <person name="Liao S."/>
            <person name="Thamsborg S."/>
            <person name="Xia J."/>
            <person name="Xu P."/>
            <person name="Wang S."/>
            <person name="Scheerlinck J.P."/>
            <person name="Hofmann A."/>
            <person name="Sternberg P.W."/>
            <person name="Wang J."/>
            <person name="Gasser R.B."/>
        </authorList>
    </citation>
    <scope>NUCLEOTIDE SEQUENCE [LARGE SCALE GENOMIC DNA]</scope>
    <source>
        <strain evidence="2">DCEP-RM93M</strain>
    </source>
</reference>
<keyword evidence="3" id="KW-1185">Reference proteome</keyword>
<dbReference type="EMBL" id="KL363240">
    <property type="protein sequence ID" value="KFD51316.1"/>
    <property type="molecule type" value="Genomic_DNA"/>
</dbReference>
<evidence type="ECO:0000256" key="1">
    <source>
        <dbReference type="SAM" id="MobiDB-lite"/>
    </source>
</evidence>
<organism evidence="2 3">
    <name type="scientific">Trichuris suis</name>
    <name type="common">pig whipworm</name>
    <dbReference type="NCBI Taxonomy" id="68888"/>
    <lineage>
        <taxon>Eukaryota</taxon>
        <taxon>Metazoa</taxon>
        <taxon>Ecdysozoa</taxon>
        <taxon>Nematoda</taxon>
        <taxon>Enoplea</taxon>
        <taxon>Dorylaimia</taxon>
        <taxon>Trichinellida</taxon>
        <taxon>Trichuridae</taxon>
        <taxon>Trichuris</taxon>
    </lineage>
</organism>
<sequence length="141" mass="16935">MPEELWREVRNIVQEAAMRTQGNKSKKATWLSQEAPRMAQERREAKVKRERERFAQLNAEFQRIARRDRRVLLEEQCREVEDNSRIGKSKDLFKKIRGTREPFHAKTSTIKYEKGRELTNIEQVKSRVESTLRQSIRSQRH</sequence>
<accession>A0A085M270</accession>
<proteinExistence type="predicted"/>
<protein>
    <submittedName>
        <fullName evidence="2">Uncharacterized protein</fullName>
    </submittedName>
</protein>
<evidence type="ECO:0000313" key="2">
    <source>
        <dbReference type="EMBL" id="KFD51316.1"/>
    </source>
</evidence>
<gene>
    <name evidence="2" type="ORF">M513_07721</name>
</gene>